<comment type="caution">
    <text evidence="2">The sequence shown here is derived from an EMBL/GenBank/DDBJ whole genome shotgun (WGS) entry which is preliminary data.</text>
</comment>
<reference evidence="2 3" key="1">
    <citation type="submission" date="2019-06" db="EMBL/GenBank/DDBJ databases">
        <title>Sequencing the genomes of 1000 actinobacteria strains.</title>
        <authorList>
            <person name="Klenk H.-P."/>
        </authorList>
    </citation>
    <scope>NUCLEOTIDE SEQUENCE [LARGE SCALE GENOMIC DNA]</scope>
    <source>
        <strain evidence="2 3">DSM 19560</strain>
    </source>
</reference>
<dbReference type="GO" id="GO:0016787">
    <property type="term" value="F:hydrolase activity"/>
    <property type="evidence" value="ECO:0007669"/>
    <property type="project" value="UniProtKB-KW"/>
</dbReference>
<dbReference type="Gene3D" id="1.20.150.30">
    <property type="entry name" value="Zincin-like metallopeptidase, N-terminal domain"/>
    <property type="match status" value="1"/>
</dbReference>
<keyword evidence="3" id="KW-1185">Reference proteome</keyword>
<gene>
    <name evidence="2" type="ORF">BKA23_3099</name>
</gene>
<dbReference type="PANTHER" id="PTHR39420">
    <property type="match status" value="1"/>
</dbReference>
<name>A0A561E1B5_9MICO</name>
<feature type="compositionally biased region" description="Basic and acidic residues" evidence="1">
    <location>
        <begin position="466"/>
        <end position="485"/>
    </location>
</feature>
<evidence type="ECO:0000313" key="3">
    <source>
        <dbReference type="Proteomes" id="UP000318297"/>
    </source>
</evidence>
<dbReference type="AlphaFoldDB" id="A0A561E1B5"/>
<dbReference type="RefSeq" id="WP_145230024.1">
    <property type="nucleotide sequence ID" value="NZ_VIVQ01000003.1"/>
</dbReference>
<accession>A0A561E1B5</accession>
<dbReference type="OrthoDB" id="8478472at2"/>
<evidence type="ECO:0000256" key="1">
    <source>
        <dbReference type="SAM" id="MobiDB-lite"/>
    </source>
</evidence>
<feature type="compositionally biased region" description="Basic and acidic residues" evidence="1">
    <location>
        <begin position="411"/>
        <end position="421"/>
    </location>
</feature>
<dbReference type="SUPFAM" id="SSF55486">
    <property type="entry name" value="Metalloproteases ('zincins'), catalytic domain"/>
    <property type="match status" value="1"/>
</dbReference>
<feature type="region of interest" description="Disordered" evidence="1">
    <location>
        <begin position="1"/>
        <end position="35"/>
    </location>
</feature>
<sequence>MSNNPPELPGDQPEQPDLGELLRSMMGGDGDPSQLADALQQMGVEGVDPSMMQMLTSQLQAMMADPGDGAFNVTMATDIARKTVAAEGDSSVGAATQRDVEQVVQVANLWLDEVTDFPAAGPARAWSRAEWVEHTMPLWRQLVEPVAAGVGGAIEGAMREQLAHLDPEDAAQLGLPAGINPAALMGQMQPMMAKMSSGMFALQVGQAVGALAGDLVSGTEVGLPLVEGNPVVILPANLAEFAEGLGVDGGEVHLYLAAREAARVRLFHSVPWLGPALIAAVQSYAADISIDTEGIERAISEADTSDPAAMQSALQGSMFSPEPSEAQQRALAHLETLLALVEGWVEVVANKATAPHLPHTAQLTEAIRRRRASGGPAERVFSSLVGLELRPRRLRDAANLFAALDDSLGSQERDQSWKHPDFAPGAADLDDPMTYVERRRDPAPVAAERDEVDAALDALLAQGQAEFEREADGADDSDRTDKPDDGSGGDGPADGR</sequence>
<dbReference type="EMBL" id="VIVQ01000003">
    <property type="protein sequence ID" value="TWE09397.1"/>
    <property type="molecule type" value="Genomic_DNA"/>
</dbReference>
<organism evidence="2 3">
    <name type="scientific">Rudaeicoccus suwonensis</name>
    <dbReference type="NCBI Taxonomy" id="657409"/>
    <lineage>
        <taxon>Bacteria</taxon>
        <taxon>Bacillati</taxon>
        <taxon>Actinomycetota</taxon>
        <taxon>Actinomycetes</taxon>
        <taxon>Micrococcales</taxon>
        <taxon>Dermacoccaceae</taxon>
        <taxon>Rudaeicoccus</taxon>
    </lineage>
</organism>
<keyword evidence="2" id="KW-0378">Hydrolase</keyword>
<evidence type="ECO:0000313" key="2">
    <source>
        <dbReference type="EMBL" id="TWE09397.1"/>
    </source>
</evidence>
<feature type="region of interest" description="Disordered" evidence="1">
    <location>
        <begin position="461"/>
        <end position="496"/>
    </location>
</feature>
<protein>
    <submittedName>
        <fullName evidence="2">Putative hydrolase</fullName>
    </submittedName>
</protein>
<dbReference type="Proteomes" id="UP000318297">
    <property type="component" value="Unassembled WGS sequence"/>
</dbReference>
<dbReference type="Pfam" id="PF10103">
    <property type="entry name" value="Zincin_2"/>
    <property type="match status" value="1"/>
</dbReference>
<feature type="compositionally biased region" description="Gly residues" evidence="1">
    <location>
        <begin position="486"/>
        <end position="496"/>
    </location>
</feature>
<dbReference type="PANTHER" id="PTHR39420:SF2">
    <property type="entry name" value="HYDROLASE"/>
    <property type="match status" value="1"/>
</dbReference>
<feature type="region of interest" description="Disordered" evidence="1">
    <location>
        <begin position="408"/>
        <end position="433"/>
    </location>
</feature>
<dbReference type="NCBIfam" id="TIGR03624">
    <property type="entry name" value="putative hydrolase"/>
    <property type="match status" value="1"/>
</dbReference>
<dbReference type="InterPro" id="IPR018766">
    <property type="entry name" value="Zinicin_2"/>
</dbReference>
<dbReference type="InterPro" id="IPR042271">
    <property type="entry name" value="Zinicin_2_N"/>
</dbReference>
<proteinExistence type="predicted"/>